<proteinExistence type="predicted"/>
<evidence type="ECO:0000256" key="1">
    <source>
        <dbReference type="SAM" id="MobiDB-lite"/>
    </source>
</evidence>
<evidence type="ECO:0000313" key="3">
    <source>
        <dbReference type="Proteomes" id="UP000053815"/>
    </source>
</evidence>
<name>A0A0C9M869_9FUNG</name>
<gene>
    <name evidence="2" type="ORF">MAM1_0126d05990</name>
</gene>
<reference evidence="2" key="1">
    <citation type="submission" date="2014-09" db="EMBL/GenBank/DDBJ databases">
        <title>Draft genome sequence of an oleaginous Mucoromycotina fungus Mucor ambiguus NBRC6742.</title>
        <authorList>
            <person name="Takeda I."/>
            <person name="Yamane N."/>
            <person name="Morita T."/>
            <person name="Tamano K."/>
            <person name="Machida M."/>
            <person name="Baker S."/>
            <person name="Koike H."/>
        </authorList>
    </citation>
    <scope>NUCLEOTIDE SEQUENCE</scope>
    <source>
        <strain evidence="2">NBRC 6742</strain>
    </source>
</reference>
<evidence type="ECO:0000313" key="2">
    <source>
        <dbReference type="EMBL" id="GAN06506.1"/>
    </source>
</evidence>
<protein>
    <submittedName>
        <fullName evidence="2">Uncharacterized protein</fullName>
    </submittedName>
</protein>
<sequence length="78" mass="8382">MVAIETIIKVLGHVNIFLDIATNDSFKVENEGDSVDSKTNNNRAANAVKAKVINGHAEQEATTKDDVALPPTANYSEI</sequence>
<dbReference type="EMBL" id="DF836415">
    <property type="protein sequence ID" value="GAN06506.1"/>
    <property type="molecule type" value="Genomic_DNA"/>
</dbReference>
<keyword evidence="3" id="KW-1185">Reference proteome</keyword>
<dbReference type="Proteomes" id="UP000053815">
    <property type="component" value="Unassembled WGS sequence"/>
</dbReference>
<accession>A0A0C9M869</accession>
<feature type="region of interest" description="Disordered" evidence="1">
    <location>
        <begin position="59"/>
        <end position="78"/>
    </location>
</feature>
<organism evidence="2">
    <name type="scientific">Mucor ambiguus</name>
    <dbReference type="NCBI Taxonomy" id="91626"/>
    <lineage>
        <taxon>Eukaryota</taxon>
        <taxon>Fungi</taxon>
        <taxon>Fungi incertae sedis</taxon>
        <taxon>Mucoromycota</taxon>
        <taxon>Mucoromycotina</taxon>
        <taxon>Mucoromycetes</taxon>
        <taxon>Mucorales</taxon>
        <taxon>Mucorineae</taxon>
        <taxon>Mucoraceae</taxon>
        <taxon>Mucor</taxon>
    </lineage>
</organism>
<dbReference type="AlphaFoldDB" id="A0A0C9M869"/>